<dbReference type="InterPro" id="IPR015947">
    <property type="entry name" value="PUA-like_sf"/>
</dbReference>
<dbReference type="SMART" id="SM00464">
    <property type="entry name" value="LON"/>
    <property type="match status" value="1"/>
</dbReference>
<accession>A0A3P5WPK8</accession>
<dbReference type="RefSeq" id="WP_124085553.1">
    <property type="nucleotide sequence ID" value="NZ_UXAW01000048.1"/>
</dbReference>
<protein>
    <submittedName>
        <fullName evidence="2">Lon protease 2</fullName>
        <ecNumber evidence="2">3.4.21.53</ecNumber>
    </submittedName>
</protein>
<dbReference type="OrthoDB" id="9806457at2"/>
<reference evidence="2 3" key="1">
    <citation type="submission" date="2018-11" db="EMBL/GenBank/DDBJ databases">
        <authorList>
            <person name="Criscuolo A."/>
        </authorList>
    </citation>
    <scope>NUCLEOTIDE SEQUENCE [LARGE SCALE GENOMIC DNA]</scope>
    <source>
        <strain evidence="2">ACIP111625</strain>
    </source>
</reference>
<feature type="domain" description="Lon N-terminal" evidence="1">
    <location>
        <begin position="15"/>
        <end position="207"/>
    </location>
</feature>
<dbReference type="PROSITE" id="PS51787">
    <property type="entry name" value="LON_N"/>
    <property type="match status" value="1"/>
</dbReference>
<evidence type="ECO:0000313" key="3">
    <source>
        <dbReference type="Proteomes" id="UP000277498"/>
    </source>
</evidence>
<dbReference type="AlphaFoldDB" id="A0A3P5WPK8"/>
<dbReference type="InterPro" id="IPR003111">
    <property type="entry name" value="Lon_prtase_N"/>
</dbReference>
<dbReference type="GO" id="GO:0006508">
    <property type="term" value="P:proteolysis"/>
    <property type="evidence" value="ECO:0007669"/>
    <property type="project" value="UniProtKB-KW"/>
</dbReference>
<keyword evidence="2" id="KW-0645">Protease</keyword>
<name>A0A3P5WPK8_9RHOB</name>
<organism evidence="2 3">
    <name type="scientific">Pseudogemmobacter humi</name>
    <dbReference type="NCBI Taxonomy" id="2483812"/>
    <lineage>
        <taxon>Bacteria</taxon>
        <taxon>Pseudomonadati</taxon>
        <taxon>Pseudomonadota</taxon>
        <taxon>Alphaproteobacteria</taxon>
        <taxon>Rhodobacterales</taxon>
        <taxon>Paracoccaceae</taxon>
        <taxon>Pseudogemmobacter</taxon>
    </lineage>
</organism>
<dbReference type="PANTHER" id="PTHR46732:SF8">
    <property type="entry name" value="ATP-DEPENDENT PROTEASE LA (LON) DOMAIN PROTEIN"/>
    <property type="match status" value="1"/>
</dbReference>
<keyword evidence="3" id="KW-1185">Reference proteome</keyword>
<dbReference type="EC" id="3.4.21.53" evidence="2"/>
<evidence type="ECO:0000259" key="1">
    <source>
        <dbReference type="PROSITE" id="PS51787"/>
    </source>
</evidence>
<dbReference type="PANTHER" id="PTHR46732">
    <property type="entry name" value="ATP-DEPENDENT PROTEASE LA (LON) DOMAIN PROTEIN"/>
    <property type="match status" value="1"/>
</dbReference>
<dbReference type="InterPro" id="IPR046336">
    <property type="entry name" value="Lon_prtase_N_sf"/>
</dbReference>
<dbReference type="EMBL" id="UXAW01000048">
    <property type="protein sequence ID" value="VDC23698.1"/>
    <property type="molecule type" value="Genomic_DNA"/>
</dbReference>
<dbReference type="Gene3D" id="2.30.130.40">
    <property type="entry name" value="LON domain-like"/>
    <property type="match status" value="1"/>
</dbReference>
<keyword evidence="2" id="KW-0378">Hydrolase</keyword>
<evidence type="ECO:0000313" key="2">
    <source>
        <dbReference type="EMBL" id="VDC23698.1"/>
    </source>
</evidence>
<dbReference type="Proteomes" id="UP000277498">
    <property type="component" value="Unassembled WGS sequence"/>
</dbReference>
<dbReference type="SUPFAM" id="SSF88697">
    <property type="entry name" value="PUA domain-like"/>
    <property type="match status" value="1"/>
</dbReference>
<dbReference type="Pfam" id="PF02190">
    <property type="entry name" value="LON_substr_bdg"/>
    <property type="match status" value="1"/>
</dbReference>
<proteinExistence type="predicted"/>
<sequence>MFPLRPALSDLPGTIPVFPLPGALLLPRARLPLHIFEPRYLAMVEDCLKHPHRLIGMICPRGGRTDEPRLSAIGCAGRLVQFAETEDGRYLITLSGLARFRLLDEVGGFTPYRRFNVDWSSFARDLGPQEEDPGLERAVLLDLLARYMATKNLGVDWEGLGDAPDEVLVNAFAMLAPLSPEDRQALLESPDLTTRRETLVTLVEFALRGGKDDEVLQ</sequence>
<dbReference type="GO" id="GO:0004252">
    <property type="term" value="F:serine-type endopeptidase activity"/>
    <property type="evidence" value="ECO:0007669"/>
    <property type="project" value="UniProtKB-EC"/>
</dbReference>
<gene>
    <name evidence="2" type="primary">lon2</name>
    <name evidence="2" type="ORF">XINFAN_01145</name>
</gene>